<evidence type="ECO:0000256" key="5">
    <source>
        <dbReference type="PROSITE-ProRule" id="PRU01240"/>
    </source>
</evidence>
<evidence type="ECO:0000256" key="1">
    <source>
        <dbReference type="ARBA" id="ARBA00011073"/>
    </source>
</evidence>
<evidence type="ECO:0000259" key="9">
    <source>
        <dbReference type="Pfam" id="PF00082"/>
    </source>
</evidence>
<dbReference type="PANTHER" id="PTHR43806">
    <property type="entry name" value="PEPTIDASE S8"/>
    <property type="match status" value="1"/>
</dbReference>
<dbReference type="Proteomes" id="UP001214441">
    <property type="component" value="Unassembled WGS sequence"/>
</dbReference>
<name>A0ABT6ZU97_9ACTN</name>
<keyword evidence="3" id="KW-0378">Hydrolase</keyword>
<keyword evidence="11" id="KW-1185">Reference proteome</keyword>
<dbReference type="InterPro" id="IPR000209">
    <property type="entry name" value="Peptidase_S8/S53_dom"/>
</dbReference>
<reference evidence="10 11" key="1">
    <citation type="submission" date="2023-05" db="EMBL/GenBank/DDBJ databases">
        <title>Streptantibioticus silvisoli sp. nov., acidotolerant actinomycetes 1 from pine litter.</title>
        <authorList>
            <person name="Swiecimska M."/>
            <person name="Golinska P."/>
            <person name="Sangal V."/>
            <person name="Wachnowicz B."/>
            <person name="Goodfellow M."/>
        </authorList>
    </citation>
    <scope>NUCLEOTIDE SEQUENCE [LARGE SCALE GENOMIC DNA]</scope>
    <source>
        <strain evidence="10 11">DSM 42109</strain>
    </source>
</reference>
<keyword evidence="4" id="KW-0720">Serine protease</keyword>
<feature type="region of interest" description="Disordered" evidence="6">
    <location>
        <begin position="330"/>
        <end position="378"/>
    </location>
</feature>
<dbReference type="InterPro" id="IPR050131">
    <property type="entry name" value="Peptidase_S8_subtilisin-like"/>
</dbReference>
<dbReference type="PROSITE" id="PS51892">
    <property type="entry name" value="SUBTILASE"/>
    <property type="match status" value="1"/>
</dbReference>
<comment type="similarity">
    <text evidence="1 5">Belongs to the peptidase S8 family.</text>
</comment>
<protein>
    <submittedName>
        <fullName evidence="10">S8 family serine peptidase</fullName>
    </submittedName>
</protein>
<evidence type="ECO:0000313" key="11">
    <source>
        <dbReference type="Proteomes" id="UP001214441"/>
    </source>
</evidence>
<comment type="caution">
    <text evidence="10">The sequence shown here is derived from an EMBL/GenBank/DDBJ whole genome shotgun (WGS) entry which is preliminary data.</text>
</comment>
<feature type="chain" id="PRO_5045998039" evidence="8">
    <location>
        <begin position="41"/>
        <end position="412"/>
    </location>
</feature>
<evidence type="ECO:0000256" key="8">
    <source>
        <dbReference type="SAM" id="SignalP"/>
    </source>
</evidence>
<evidence type="ECO:0000256" key="4">
    <source>
        <dbReference type="ARBA" id="ARBA00022825"/>
    </source>
</evidence>
<feature type="transmembrane region" description="Helical" evidence="7">
    <location>
        <begin position="385"/>
        <end position="407"/>
    </location>
</feature>
<feature type="signal peptide" evidence="8">
    <location>
        <begin position="1"/>
        <end position="40"/>
    </location>
</feature>
<organism evidence="10 11">
    <name type="scientific">Streptomyces iconiensis</name>
    <dbReference type="NCBI Taxonomy" id="1384038"/>
    <lineage>
        <taxon>Bacteria</taxon>
        <taxon>Bacillati</taxon>
        <taxon>Actinomycetota</taxon>
        <taxon>Actinomycetes</taxon>
        <taxon>Kitasatosporales</taxon>
        <taxon>Streptomycetaceae</taxon>
        <taxon>Streptomyces</taxon>
    </lineage>
</organism>
<keyword evidence="7" id="KW-1133">Transmembrane helix</keyword>
<feature type="domain" description="Peptidase S8/S53" evidence="9">
    <location>
        <begin position="64"/>
        <end position="320"/>
    </location>
</feature>
<dbReference type="PANTHER" id="PTHR43806:SF11">
    <property type="entry name" value="CEREVISIN-RELATED"/>
    <property type="match status" value="1"/>
</dbReference>
<dbReference type="RefSeq" id="WP_274044016.1">
    <property type="nucleotide sequence ID" value="NZ_JANCPR020000009.1"/>
</dbReference>
<dbReference type="Gene3D" id="3.40.50.200">
    <property type="entry name" value="Peptidase S8/S53 domain"/>
    <property type="match status" value="1"/>
</dbReference>
<evidence type="ECO:0000256" key="6">
    <source>
        <dbReference type="SAM" id="MobiDB-lite"/>
    </source>
</evidence>
<accession>A0ABT6ZU97</accession>
<evidence type="ECO:0000313" key="10">
    <source>
        <dbReference type="EMBL" id="MDJ1132640.1"/>
    </source>
</evidence>
<gene>
    <name evidence="10" type="ORF">NMN56_011895</name>
</gene>
<sequence length="412" mass="42469">MTINVGTGTGATMRRRIGVVLAAAGAMAVVQAGLAPVAHAAGVQEKQWYLDAMQIPKIWKVSTGKGIKVAVVDTGVDASTTSLRGQVLPGKTLVDAPGDENKDDNGHGTTAAEMIAGTGKGGTLKGVAPDAKILPFRAGVEGIKDMKRGTLGGREEAVRAAADSEANIIYIAFNAAPGAQMEDALKYASSKGKLLIAGAGDDGNNGNSMSKIYPASHPNVATVASTGKTDSVSKFSSYGDSISLAAPGEQLPAWCDAKRARYCADASGTGYSAAITSGAAALVWAKHPDWTANQVLRVLLETAGRSEGKKNTVSKYIGYGAVRPRMNLLEGEGDPGARDTHPLTGKKVRISAPDFEDRKPSQANETDTPRKAKMADSASNDGKSLVLPLVGVGAGVVILVGCGFAVVRLRRN</sequence>
<dbReference type="InterPro" id="IPR036852">
    <property type="entry name" value="Peptidase_S8/S53_dom_sf"/>
</dbReference>
<keyword evidence="8" id="KW-0732">Signal</keyword>
<dbReference type="SUPFAM" id="SSF52743">
    <property type="entry name" value="Subtilisin-like"/>
    <property type="match status" value="1"/>
</dbReference>
<keyword evidence="7" id="KW-0812">Transmembrane</keyword>
<dbReference type="Pfam" id="PF00082">
    <property type="entry name" value="Peptidase_S8"/>
    <property type="match status" value="1"/>
</dbReference>
<keyword evidence="7" id="KW-0472">Membrane</keyword>
<proteinExistence type="inferred from homology"/>
<feature type="region of interest" description="Disordered" evidence="6">
    <location>
        <begin position="90"/>
        <end position="109"/>
    </location>
</feature>
<dbReference type="EMBL" id="JANCPR020000009">
    <property type="protein sequence ID" value="MDJ1132640.1"/>
    <property type="molecule type" value="Genomic_DNA"/>
</dbReference>
<comment type="caution">
    <text evidence="5">Lacks conserved residue(s) required for the propagation of feature annotation.</text>
</comment>
<dbReference type="InterPro" id="IPR015500">
    <property type="entry name" value="Peptidase_S8_subtilisin-rel"/>
</dbReference>
<keyword evidence="2" id="KW-0645">Protease</keyword>
<evidence type="ECO:0000256" key="2">
    <source>
        <dbReference type="ARBA" id="ARBA00022670"/>
    </source>
</evidence>
<dbReference type="PRINTS" id="PR00723">
    <property type="entry name" value="SUBTILISIN"/>
</dbReference>
<evidence type="ECO:0000256" key="3">
    <source>
        <dbReference type="ARBA" id="ARBA00022801"/>
    </source>
</evidence>
<evidence type="ECO:0000256" key="7">
    <source>
        <dbReference type="SAM" id="Phobius"/>
    </source>
</evidence>